<sequence>MEELRLTVTDTLAYCVSLGDGHRREARGWCDKVTVQLGEVDVKEDFYVFELGGVDVILGVAWLATLGEVSTNWANMTMVYKVGDRRTCIKGDLSLTRHLVKAESLLKVVDAEAGAMVWSLSRVEADDSSEWGTDLTVGQRAELVTLLQTHSHLF</sequence>
<accession>A0AAQ3NER9</accession>
<dbReference type="InterPro" id="IPR021109">
    <property type="entry name" value="Peptidase_aspartic_dom_sf"/>
</dbReference>
<dbReference type="Proteomes" id="UP001374535">
    <property type="component" value="Chromosome 6"/>
</dbReference>
<evidence type="ECO:0000313" key="1">
    <source>
        <dbReference type="EMBL" id="WVZ07656.1"/>
    </source>
</evidence>
<evidence type="ECO:0008006" key="3">
    <source>
        <dbReference type="Google" id="ProtNLM"/>
    </source>
</evidence>
<organism evidence="1 2">
    <name type="scientific">Vigna mungo</name>
    <name type="common">Black gram</name>
    <name type="synonym">Phaseolus mungo</name>
    <dbReference type="NCBI Taxonomy" id="3915"/>
    <lineage>
        <taxon>Eukaryota</taxon>
        <taxon>Viridiplantae</taxon>
        <taxon>Streptophyta</taxon>
        <taxon>Embryophyta</taxon>
        <taxon>Tracheophyta</taxon>
        <taxon>Spermatophyta</taxon>
        <taxon>Magnoliopsida</taxon>
        <taxon>eudicotyledons</taxon>
        <taxon>Gunneridae</taxon>
        <taxon>Pentapetalae</taxon>
        <taxon>rosids</taxon>
        <taxon>fabids</taxon>
        <taxon>Fabales</taxon>
        <taxon>Fabaceae</taxon>
        <taxon>Papilionoideae</taxon>
        <taxon>50 kb inversion clade</taxon>
        <taxon>NPAAA clade</taxon>
        <taxon>indigoferoid/millettioid clade</taxon>
        <taxon>Phaseoleae</taxon>
        <taxon>Vigna</taxon>
    </lineage>
</organism>
<dbReference type="Gene3D" id="2.40.70.10">
    <property type="entry name" value="Acid Proteases"/>
    <property type="match status" value="1"/>
</dbReference>
<dbReference type="AlphaFoldDB" id="A0AAQ3NER9"/>
<dbReference type="EMBL" id="CP144695">
    <property type="protein sequence ID" value="WVZ07656.1"/>
    <property type="molecule type" value="Genomic_DNA"/>
</dbReference>
<dbReference type="CDD" id="cd00303">
    <property type="entry name" value="retropepsin_like"/>
    <property type="match status" value="1"/>
</dbReference>
<reference evidence="1 2" key="1">
    <citation type="journal article" date="2023" name="Life. Sci Alliance">
        <title>Evolutionary insights into 3D genome organization and epigenetic landscape of Vigna mungo.</title>
        <authorList>
            <person name="Junaid A."/>
            <person name="Singh B."/>
            <person name="Bhatia S."/>
        </authorList>
    </citation>
    <scope>NUCLEOTIDE SEQUENCE [LARGE SCALE GENOMIC DNA]</scope>
    <source>
        <strain evidence="1">Urdbean</strain>
    </source>
</reference>
<gene>
    <name evidence="1" type="ORF">V8G54_021002</name>
</gene>
<protein>
    <recommendedName>
        <fullName evidence="3">Ty3-gypsy retrotransposon protein</fullName>
    </recommendedName>
</protein>
<name>A0AAQ3NER9_VIGMU</name>
<evidence type="ECO:0000313" key="2">
    <source>
        <dbReference type="Proteomes" id="UP001374535"/>
    </source>
</evidence>
<keyword evidence="2" id="KW-1185">Reference proteome</keyword>
<proteinExistence type="predicted"/>